<proteinExistence type="predicted"/>
<accession>A0ABD0UWQ8</accession>
<dbReference type="EMBL" id="JANQDX010000010">
    <property type="protein sequence ID" value="KAL0917003.1"/>
    <property type="molecule type" value="Genomic_DNA"/>
</dbReference>
<name>A0ABD0UWQ8_DENTH</name>
<dbReference type="AlphaFoldDB" id="A0ABD0UWQ8"/>
<comment type="caution">
    <text evidence="1">The sequence shown here is derived from an EMBL/GenBank/DDBJ whole genome shotgun (WGS) entry which is preliminary data.</text>
</comment>
<keyword evidence="2" id="KW-1185">Reference proteome</keyword>
<organism evidence="1 2">
    <name type="scientific">Dendrobium thyrsiflorum</name>
    <name type="common">Pinecone-like raceme dendrobium</name>
    <name type="synonym">Orchid</name>
    <dbReference type="NCBI Taxonomy" id="117978"/>
    <lineage>
        <taxon>Eukaryota</taxon>
        <taxon>Viridiplantae</taxon>
        <taxon>Streptophyta</taxon>
        <taxon>Embryophyta</taxon>
        <taxon>Tracheophyta</taxon>
        <taxon>Spermatophyta</taxon>
        <taxon>Magnoliopsida</taxon>
        <taxon>Liliopsida</taxon>
        <taxon>Asparagales</taxon>
        <taxon>Orchidaceae</taxon>
        <taxon>Epidendroideae</taxon>
        <taxon>Malaxideae</taxon>
        <taxon>Dendrobiinae</taxon>
        <taxon>Dendrobium</taxon>
    </lineage>
</organism>
<evidence type="ECO:0000313" key="1">
    <source>
        <dbReference type="EMBL" id="KAL0917003.1"/>
    </source>
</evidence>
<reference evidence="1 2" key="1">
    <citation type="journal article" date="2024" name="Plant Biotechnol. J.">
        <title>Dendrobium thyrsiflorum genome and its molecular insights into genes involved in important horticultural traits.</title>
        <authorList>
            <person name="Chen B."/>
            <person name="Wang J.Y."/>
            <person name="Zheng P.J."/>
            <person name="Li K.L."/>
            <person name="Liang Y.M."/>
            <person name="Chen X.F."/>
            <person name="Zhang C."/>
            <person name="Zhao X."/>
            <person name="He X."/>
            <person name="Zhang G.Q."/>
            <person name="Liu Z.J."/>
            <person name="Xu Q."/>
        </authorList>
    </citation>
    <scope>NUCLEOTIDE SEQUENCE [LARGE SCALE GENOMIC DNA]</scope>
    <source>
        <strain evidence="1">GZMU011</strain>
    </source>
</reference>
<sequence length="171" mass="19588">MSLIWFLWLDRNDAKYRNVTMNHNRIIARTKEKINSLYKIGTFGLNRVLAKFLLLPKQILLHLYINAGSSRIRKKALRIVDSSPEMVDIELRKNKKSSDSGKPVLDRITHNSTNNLYKANLFKKNHFRGNTCADFMARLGADLPCLTCFDSSNIPVLLKGLIRVDKLGCLI</sequence>
<protein>
    <submittedName>
        <fullName evidence="1">Uncharacterized protein</fullName>
    </submittedName>
</protein>
<gene>
    <name evidence="1" type="ORF">M5K25_012042</name>
</gene>
<dbReference type="Proteomes" id="UP001552299">
    <property type="component" value="Unassembled WGS sequence"/>
</dbReference>
<evidence type="ECO:0000313" key="2">
    <source>
        <dbReference type="Proteomes" id="UP001552299"/>
    </source>
</evidence>